<evidence type="ECO:0000256" key="3">
    <source>
        <dbReference type="ARBA" id="ARBA00022723"/>
    </source>
</evidence>
<keyword evidence="8" id="KW-1185">Reference proteome</keyword>
<keyword evidence="4" id="KW-0862">Zinc</keyword>
<gene>
    <name evidence="7" type="ORF">SAMN02745165_00488</name>
</gene>
<evidence type="ECO:0000259" key="6">
    <source>
        <dbReference type="Pfam" id="PF02900"/>
    </source>
</evidence>
<evidence type="ECO:0000256" key="1">
    <source>
        <dbReference type="ARBA" id="ARBA00001947"/>
    </source>
</evidence>
<comment type="similarity">
    <text evidence="2">Belongs to the DODA-type extradiol aromatic ring-opening dioxygenase family.</text>
</comment>
<dbReference type="CDD" id="cd07363">
    <property type="entry name" value="45_DOPA_Dioxygenase"/>
    <property type="match status" value="1"/>
</dbReference>
<sequence>MKNHVPASMPAVFIGHGNPMLTIGDNRYVRGWAEIGQNLPLPKAILTISAHWYIPEMRVTAMKTPRTIHDFYGFPDELFQVEYPATGNPELAEHVADLLLPDKFEADHQWGLDHGTWAVLRHLYPHAQVPVIQLSLDLRKSPEEHFRIGQKLTSLRKEGVLIVGSGNIVHNLQNFDWRNQEKEPQSWAVDFEAWNKSRLLSDNTEELANYLGRGEMAQLSAPTPDHYLPLLYLAALKAPEDAVSFPVEGFDGGTMSMLSVLLSAESET</sequence>
<dbReference type="InterPro" id="IPR004183">
    <property type="entry name" value="Xdiol_dOase_suB"/>
</dbReference>
<dbReference type="SUPFAM" id="SSF53213">
    <property type="entry name" value="LigB-like"/>
    <property type="match status" value="1"/>
</dbReference>
<dbReference type="InterPro" id="IPR014436">
    <property type="entry name" value="Extradiol_dOase_DODA"/>
</dbReference>
<name>A0A1M6CDJ9_MALRU</name>
<dbReference type="EMBL" id="FQZT01000001">
    <property type="protein sequence ID" value="SHI58891.1"/>
    <property type="molecule type" value="Genomic_DNA"/>
</dbReference>
<protein>
    <submittedName>
        <fullName evidence="7">Aromatic ring-opening dioxygenase, catalytic subunit, LigB family</fullName>
    </submittedName>
</protein>
<evidence type="ECO:0000256" key="4">
    <source>
        <dbReference type="ARBA" id="ARBA00022833"/>
    </source>
</evidence>
<proteinExistence type="inferred from homology"/>
<dbReference type="Gene3D" id="3.40.830.10">
    <property type="entry name" value="LigB-like"/>
    <property type="match status" value="1"/>
</dbReference>
<reference evidence="7 8" key="1">
    <citation type="submission" date="2016-11" db="EMBL/GenBank/DDBJ databases">
        <authorList>
            <person name="Jaros S."/>
            <person name="Januszkiewicz K."/>
            <person name="Wedrychowicz H."/>
        </authorList>
    </citation>
    <scope>NUCLEOTIDE SEQUENCE [LARGE SCALE GENOMIC DNA]</scope>
    <source>
        <strain evidence="7 8">DSM 5091</strain>
    </source>
</reference>
<evidence type="ECO:0000313" key="8">
    <source>
        <dbReference type="Proteomes" id="UP000184171"/>
    </source>
</evidence>
<organism evidence="7 8">
    <name type="scientific">Malonomonas rubra DSM 5091</name>
    <dbReference type="NCBI Taxonomy" id="1122189"/>
    <lineage>
        <taxon>Bacteria</taxon>
        <taxon>Pseudomonadati</taxon>
        <taxon>Thermodesulfobacteriota</taxon>
        <taxon>Desulfuromonadia</taxon>
        <taxon>Desulfuromonadales</taxon>
        <taxon>Geopsychrobacteraceae</taxon>
        <taxon>Malonomonas</taxon>
    </lineage>
</organism>
<dbReference type="GO" id="GO:0016702">
    <property type="term" value="F:oxidoreductase activity, acting on single donors with incorporation of molecular oxygen, incorporation of two atoms of oxygen"/>
    <property type="evidence" value="ECO:0007669"/>
    <property type="project" value="UniProtKB-ARBA"/>
</dbReference>
<dbReference type="GO" id="GO:0008270">
    <property type="term" value="F:zinc ion binding"/>
    <property type="evidence" value="ECO:0007669"/>
    <property type="project" value="InterPro"/>
</dbReference>
<accession>A0A1M6CDJ9</accession>
<dbReference type="Proteomes" id="UP000184171">
    <property type="component" value="Unassembled WGS sequence"/>
</dbReference>
<feature type="domain" description="Extradiol ring-cleavage dioxygenase class III enzyme subunit B" evidence="6">
    <location>
        <begin position="27"/>
        <end position="233"/>
    </location>
</feature>
<dbReference type="NCBIfam" id="NF007914">
    <property type="entry name" value="PRK10628.1"/>
    <property type="match status" value="1"/>
</dbReference>
<dbReference type="PANTHER" id="PTHR30096:SF0">
    <property type="entry name" value="4,5-DOPA DIOXYGENASE EXTRADIOL-LIKE PROTEIN"/>
    <property type="match status" value="1"/>
</dbReference>
<comment type="cofactor">
    <cofactor evidence="1">
        <name>Zn(2+)</name>
        <dbReference type="ChEBI" id="CHEBI:29105"/>
    </cofactor>
</comment>
<keyword evidence="5" id="KW-0560">Oxidoreductase</keyword>
<dbReference type="PANTHER" id="PTHR30096">
    <property type="entry name" value="4,5-DOPA DIOXYGENASE EXTRADIOL-LIKE PROTEIN"/>
    <property type="match status" value="1"/>
</dbReference>
<dbReference type="RefSeq" id="WP_208610107.1">
    <property type="nucleotide sequence ID" value="NZ_FQZT01000001.1"/>
</dbReference>
<dbReference type="AlphaFoldDB" id="A0A1M6CDJ9"/>
<dbReference type="PIRSF" id="PIRSF006157">
    <property type="entry name" value="Doxgns_DODA"/>
    <property type="match status" value="1"/>
</dbReference>
<dbReference type="Pfam" id="PF02900">
    <property type="entry name" value="LigB"/>
    <property type="match status" value="1"/>
</dbReference>
<keyword evidence="3" id="KW-0479">Metal-binding</keyword>
<dbReference type="STRING" id="1122189.SAMN02745165_00488"/>
<keyword evidence="7" id="KW-0223">Dioxygenase</keyword>
<evidence type="ECO:0000256" key="5">
    <source>
        <dbReference type="ARBA" id="ARBA00023002"/>
    </source>
</evidence>
<dbReference type="GO" id="GO:0008198">
    <property type="term" value="F:ferrous iron binding"/>
    <property type="evidence" value="ECO:0007669"/>
    <property type="project" value="InterPro"/>
</dbReference>
<evidence type="ECO:0000313" key="7">
    <source>
        <dbReference type="EMBL" id="SHI58891.1"/>
    </source>
</evidence>
<evidence type="ECO:0000256" key="2">
    <source>
        <dbReference type="ARBA" id="ARBA00007581"/>
    </source>
</evidence>